<dbReference type="PANTHER" id="PTHR46532:SF11">
    <property type="entry name" value="DYNEIN AXONEMAL HEAVY CHAIN 12"/>
    <property type="match status" value="1"/>
</dbReference>
<dbReference type="EMBL" id="JWIN03000020">
    <property type="protein sequence ID" value="KAB1261399.1"/>
    <property type="molecule type" value="Genomic_DNA"/>
</dbReference>
<evidence type="ECO:0000313" key="1">
    <source>
        <dbReference type="EMBL" id="KAB1261399.1"/>
    </source>
</evidence>
<sequence length="221" mass="24922">MVPSLDDIQQAINRMIHLTLEVSRGVAHWGQQQSRHIKSVIGSPSRTTADMSHPSTGKQLKKEDKSFEEIIPARKLKNFYPGVAEHKDISKLVLLLSSSVNSLRKVAHEALQDFQKYKTLWTEDRDVKVKEFLSNNPSLTEIRSEILYYATFEQEIDELKPVIVVGALELHTGYNCLSSLVLLLWELGGEQPLFKVGRAGSVGIPRGEEEWVKMLKAELAS</sequence>
<comment type="caution">
    <text evidence="1">The sequence shown here is derived from an EMBL/GenBank/DDBJ whole genome shotgun (WGS) entry which is preliminary data.</text>
</comment>
<reference evidence="1 2" key="1">
    <citation type="journal article" date="2019" name="Mol. Ecol. Resour.">
        <title>Improving Illumina assemblies with Hi-C and long reads: an example with the North African dromedary.</title>
        <authorList>
            <person name="Elbers J.P."/>
            <person name="Rogers M.F."/>
            <person name="Perelman P.L."/>
            <person name="Proskuryakova A.A."/>
            <person name="Serdyukova N.A."/>
            <person name="Johnson W.E."/>
            <person name="Horin P."/>
            <person name="Corander J."/>
            <person name="Murphy D."/>
            <person name="Burger P.A."/>
        </authorList>
    </citation>
    <scope>NUCLEOTIDE SEQUENCE [LARGE SCALE GENOMIC DNA]</scope>
    <source>
        <strain evidence="1">Drom800</strain>
        <tissue evidence="1">Blood</tissue>
    </source>
</reference>
<keyword evidence="2" id="KW-1185">Reference proteome</keyword>
<name>A0A5N4CRC3_CAMDR</name>
<dbReference type="GO" id="GO:0045505">
    <property type="term" value="F:dynein intermediate chain binding"/>
    <property type="evidence" value="ECO:0007669"/>
    <property type="project" value="InterPro"/>
</dbReference>
<gene>
    <name evidence="1" type="ORF">Cadr_000021906</name>
</gene>
<dbReference type="AlphaFoldDB" id="A0A5N4CRC3"/>
<dbReference type="GO" id="GO:0005858">
    <property type="term" value="C:axonemal dynein complex"/>
    <property type="evidence" value="ECO:0007669"/>
    <property type="project" value="TreeGrafter"/>
</dbReference>
<dbReference type="PANTHER" id="PTHR46532">
    <property type="entry name" value="MALE FERTILITY FACTOR KL5"/>
    <property type="match status" value="1"/>
</dbReference>
<evidence type="ECO:0000313" key="2">
    <source>
        <dbReference type="Proteomes" id="UP000299084"/>
    </source>
</evidence>
<protein>
    <submittedName>
        <fullName evidence="1">Dynein heavy chain 8</fullName>
    </submittedName>
</protein>
<proteinExistence type="predicted"/>
<dbReference type="Proteomes" id="UP000299084">
    <property type="component" value="Unassembled WGS sequence"/>
</dbReference>
<accession>A0A5N4CRC3</accession>
<dbReference type="InterPro" id="IPR026983">
    <property type="entry name" value="DHC"/>
</dbReference>
<organism evidence="1 2">
    <name type="scientific">Camelus dromedarius</name>
    <name type="common">Dromedary</name>
    <name type="synonym">Arabian camel</name>
    <dbReference type="NCBI Taxonomy" id="9838"/>
    <lineage>
        <taxon>Eukaryota</taxon>
        <taxon>Metazoa</taxon>
        <taxon>Chordata</taxon>
        <taxon>Craniata</taxon>
        <taxon>Vertebrata</taxon>
        <taxon>Euteleostomi</taxon>
        <taxon>Mammalia</taxon>
        <taxon>Eutheria</taxon>
        <taxon>Laurasiatheria</taxon>
        <taxon>Artiodactyla</taxon>
        <taxon>Tylopoda</taxon>
        <taxon>Camelidae</taxon>
        <taxon>Camelus</taxon>
    </lineage>
</organism>
<dbReference type="GO" id="GO:0051959">
    <property type="term" value="F:dynein light intermediate chain binding"/>
    <property type="evidence" value="ECO:0007669"/>
    <property type="project" value="InterPro"/>
</dbReference>
<dbReference type="GO" id="GO:0007018">
    <property type="term" value="P:microtubule-based movement"/>
    <property type="evidence" value="ECO:0007669"/>
    <property type="project" value="InterPro"/>
</dbReference>